<dbReference type="InterPro" id="IPR029058">
    <property type="entry name" value="AB_hydrolase_fold"/>
</dbReference>
<dbReference type="PANTHER" id="PTHR48081">
    <property type="entry name" value="AB HYDROLASE SUPERFAMILY PROTEIN C4A8.06C"/>
    <property type="match status" value="1"/>
</dbReference>
<keyword evidence="5" id="KW-1185">Reference proteome</keyword>
<dbReference type="AlphaFoldDB" id="A0A6A6JY68"/>
<dbReference type="EMBL" id="ML986484">
    <property type="protein sequence ID" value="KAF2281560.1"/>
    <property type="molecule type" value="Genomic_DNA"/>
</dbReference>
<dbReference type="GO" id="GO:0016787">
    <property type="term" value="F:hydrolase activity"/>
    <property type="evidence" value="ECO:0007669"/>
    <property type="project" value="UniProtKB-KW"/>
</dbReference>
<feature type="region of interest" description="Disordered" evidence="2">
    <location>
        <begin position="203"/>
        <end position="311"/>
    </location>
</feature>
<dbReference type="Gene3D" id="3.40.50.1820">
    <property type="entry name" value="alpha/beta hydrolase"/>
    <property type="match status" value="2"/>
</dbReference>
<evidence type="ECO:0000259" key="3">
    <source>
        <dbReference type="Pfam" id="PF07859"/>
    </source>
</evidence>
<dbReference type="RefSeq" id="XP_033659097.1">
    <property type="nucleotide sequence ID" value="XM_033794736.1"/>
</dbReference>
<evidence type="ECO:0000256" key="2">
    <source>
        <dbReference type="SAM" id="MobiDB-lite"/>
    </source>
</evidence>
<dbReference type="Proteomes" id="UP000800097">
    <property type="component" value="Unassembled WGS sequence"/>
</dbReference>
<evidence type="ECO:0000313" key="5">
    <source>
        <dbReference type="Proteomes" id="UP000800097"/>
    </source>
</evidence>
<dbReference type="OrthoDB" id="433474at2759"/>
<dbReference type="Pfam" id="PF07859">
    <property type="entry name" value="Abhydrolase_3"/>
    <property type="match status" value="2"/>
</dbReference>
<dbReference type="InterPro" id="IPR013094">
    <property type="entry name" value="AB_hydrolase_3"/>
</dbReference>
<evidence type="ECO:0000256" key="1">
    <source>
        <dbReference type="ARBA" id="ARBA00022801"/>
    </source>
</evidence>
<organism evidence="4 5">
    <name type="scientific">Westerdykella ornata</name>
    <dbReference type="NCBI Taxonomy" id="318751"/>
    <lineage>
        <taxon>Eukaryota</taxon>
        <taxon>Fungi</taxon>
        <taxon>Dikarya</taxon>
        <taxon>Ascomycota</taxon>
        <taxon>Pezizomycotina</taxon>
        <taxon>Dothideomycetes</taxon>
        <taxon>Pleosporomycetidae</taxon>
        <taxon>Pleosporales</taxon>
        <taxon>Sporormiaceae</taxon>
        <taxon>Westerdykella</taxon>
    </lineage>
</organism>
<feature type="compositionally biased region" description="Basic and acidic residues" evidence="2">
    <location>
        <begin position="281"/>
        <end position="293"/>
    </location>
</feature>
<dbReference type="InterPro" id="IPR050300">
    <property type="entry name" value="GDXG_lipolytic_enzyme"/>
</dbReference>
<dbReference type="SUPFAM" id="SSF53474">
    <property type="entry name" value="alpha/beta-Hydrolases"/>
    <property type="match status" value="2"/>
</dbReference>
<proteinExistence type="predicted"/>
<dbReference type="PANTHER" id="PTHR48081:SF8">
    <property type="entry name" value="ALPHA_BETA HYDROLASE FOLD-3 DOMAIN-CONTAINING PROTEIN-RELATED"/>
    <property type="match status" value="1"/>
</dbReference>
<evidence type="ECO:0000313" key="4">
    <source>
        <dbReference type="EMBL" id="KAF2281560.1"/>
    </source>
</evidence>
<accession>A0A6A6JY68</accession>
<protein>
    <recommendedName>
        <fullName evidence="3">Alpha/beta hydrolase fold-3 domain-containing protein</fullName>
    </recommendedName>
</protein>
<feature type="domain" description="Alpha/beta hydrolase fold-3" evidence="3">
    <location>
        <begin position="353"/>
        <end position="468"/>
    </location>
</feature>
<dbReference type="GeneID" id="54547911"/>
<gene>
    <name evidence="4" type="ORF">EI97DRAFT_33315</name>
</gene>
<feature type="compositionally biased region" description="Polar residues" evidence="2">
    <location>
        <begin position="254"/>
        <end position="280"/>
    </location>
</feature>
<reference evidence="4" key="1">
    <citation type="journal article" date="2020" name="Stud. Mycol.">
        <title>101 Dothideomycetes genomes: a test case for predicting lifestyles and emergence of pathogens.</title>
        <authorList>
            <person name="Haridas S."/>
            <person name="Albert R."/>
            <person name="Binder M."/>
            <person name="Bloem J."/>
            <person name="Labutti K."/>
            <person name="Salamov A."/>
            <person name="Andreopoulos B."/>
            <person name="Baker S."/>
            <person name="Barry K."/>
            <person name="Bills G."/>
            <person name="Bluhm B."/>
            <person name="Cannon C."/>
            <person name="Castanera R."/>
            <person name="Culley D."/>
            <person name="Daum C."/>
            <person name="Ezra D."/>
            <person name="Gonzalez J."/>
            <person name="Henrissat B."/>
            <person name="Kuo A."/>
            <person name="Liang C."/>
            <person name="Lipzen A."/>
            <person name="Lutzoni F."/>
            <person name="Magnuson J."/>
            <person name="Mondo S."/>
            <person name="Nolan M."/>
            <person name="Ohm R."/>
            <person name="Pangilinan J."/>
            <person name="Park H.-J."/>
            <person name="Ramirez L."/>
            <person name="Alfaro M."/>
            <person name="Sun H."/>
            <person name="Tritt A."/>
            <person name="Yoshinaga Y."/>
            <person name="Zwiers L.-H."/>
            <person name="Turgeon B."/>
            <person name="Goodwin S."/>
            <person name="Spatafora J."/>
            <person name="Crous P."/>
            <person name="Grigoriev I."/>
        </authorList>
    </citation>
    <scope>NUCLEOTIDE SEQUENCE</scope>
    <source>
        <strain evidence="4">CBS 379.55</strain>
    </source>
</reference>
<keyword evidence="1" id="KW-0378">Hydrolase</keyword>
<feature type="domain" description="Alpha/beta hydrolase fold-3" evidence="3">
    <location>
        <begin position="82"/>
        <end position="171"/>
    </location>
</feature>
<sequence>MPEGDDRPRWMLHLQAQVWRFLMSIGMTLHRQAPPRPPNPAFTRTVDATVSPLKGRFRIHFYVPKDYKSQRKLKGTKRYPCVVNFHGGGFVLGTATDDARWIGAVVEQVDAVVVSVDYRLAPEYPFPTAVEDGADAILYLAKHAEEFLLDTERFAVSGFSSGGNMSFTVPLCLQGELLDRTAKGEKIEGSHAGSTPARVKVEANPGAAVPKVQVEDSTGRSRPQTPQVLQVEDSAGNGETIVPVVTAQDDERSLNISNVPSSTSDGTDVNGNSNPNSNTKDNPHPSTDPDSKSLRPLLPSRKPSRNPLTRANSRLDRIAYLRQTGTSSLSLVSSLKDASGPSVSITTPYGTSLKILGIISFYPPTDYTQTREQRRQTCVRADQNLPAVFTRLFDDSYLQPPSLDLAHPWLSPGRAPREMLQVLPDDIVMMCCEWDMLLAEGERFRDRLRGEVGKNVRFHCVPGVPHGWDKAPNPLRESPGAREQYGVACGELRRMFYGEVLFR</sequence>
<name>A0A6A6JY68_WESOR</name>